<dbReference type="FunFam" id="1.10.10.200:FF:000002">
    <property type="entry name" value="Probable transcriptional regulatory protein CLM62_37755"/>
    <property type="match status" value="1"/>
</dbReference>
<dbReference type="NCBIfam" id="NF001030">
    <property type="entry name" value="PRK00110.1"/>
    <property type="match status" value="1"/>
</dbReference>
<dbReference type="AlphaFoldDB" id="A0A2H0VBF8"/>
<evidence type="ECO:0000256" key="4">
    <source>
        <dbReference type="ARBA" id="ARBA00023125"/>
    </source>
</evidence>
<dbReference type="EMBL" id="PFAK01000017">
    <property type="protein sequence ID" value="PIR96434.1"/>
    <property type="molecule type" value="Genomic_DNA"/>
</dbReference>
<dbReference type="HAMAP" id="MF_00693">
    <property type="entry name" value="Transcrip_reg_TACO1"/>
    <property type="match status" value="1"/>
</dbReference>
<feature type="domain" description="TACO1/YebC-like second and third" evidence="7">
    <location>
        <begin position="83"/>
        <end position="234"/>
    </location>
</feature>
<evidence type="ECO:0000313" key="9">
    <source>
        <dbReference type="EMBL" id="PIR96434.1"/>
    </source>
</evidence>
<keyword evidence="2 6" id="KW-0963">Cytoplasm</keyword>
<evidence type="ECO:0000256" key="2">
    <source>
        <dbReference type="ARBA" id="ARBA00022490"/>
    </source>
</evidence>
<evidence type="ECO:0000259" key="8">
    <source>
        <dbReference type="Pfam" id="PF20772"/>
    </source>
</evidence>
<evidence type="ECO:0000256" key="6">
    <source>
        <dbReference type="HAMAP-Rule" id="MF_00693"/>
    </source>
</evidence>
<comment type="similarity">
    <text evidence="1 6">Belongs to the TACO1 family.</text>
</comment>
<dbReference type="Pfam" id="PF01709">
    <property type="entry name" value="Transcrip_reg"/>
    <property type="match status" value="1"/>
</dbReference>
<dbReference type="Gene3D" id="3.30.70.980">
    <property type="match status" value="2"/>
</dbReference>
<name>A0A2H0VBF8_9BACT</name>
<dbReference type="InterPro" id="IPR029072">
    <property type="entry name" value="YebC-like"/>
</dbReference>
<comment type="caution">
    <text evidence="9">The sequence shown here is derived from an EMBL/GenBank/DDBJ whole genome shotgun (WGS) entry which is preliminary data.</text>
</comment>
<evidence type="ECO:0000259" key="7">
    <source>
        <dbReference type="Pfam" id="PF01709"/>
    </source>
</evidence>
<dbReference type="GO" id="GO:0003677">
    <property type="term" value="F:DNA binding"/>
    <property type="evidence" value="ECO:0007669"/>
    <property type="project" value="UniProtKB-UniRule"/>
</dbReference>
<dbReference type="SUPFAM" id="SSF75625">
    <property type="entry name" value="YebC-like"/>
    <property type="match status" value="1"/>
</dbReference>
<dbReference type="Gene3D" id="1.10.10.200">
    <property type="match status" value="1"/>
</dbReference>
<dbReference type="NCBIfam" id="NF009044">
    <property type="entry name" value="PRK12378.1"/>
    <property type="match status" value="1"/>
</dbReference>
<evidence type="ECO:0000256" key="5">
    <source>
        <dbReference type="ARBA" id="ARBA00023163"/>
    </source>
</evidence>
<dbReference type="GO" id="GO:0006355">
    <property type="term" value="P:regulation of DNA-templated transcription"/>
    <property type="evidence" value="ECO:0007669"/>
    <property type="project" value="UniProtKB-UniRule"/>
</dbReference>
<evidence type="ECO:0000256" key="3">
    <source>
        <dbReference type="ARBA" id="ARBA00023015"/>
    </source>
</evidence>
<dbReference type="GO" id="GO:0005829">
    <property type="term" value="C:cytosol"/>
    <property type="evidence" value="ECO:0007669"/>
    <property type="project" value="TreeGrafter"/>
</dbReference>
<keyword evidence="4 6" id="KW-0238">DNA-binding</keyword>
<evidence type="ECO:0000256" key="1">
    <source>
        <dbReference type="ARBA" id="ARBA00008724"/>
    </source>
</evidence>
<dbReference type="InterPro" id="IPR026564">
    <property type="entry name" value="Transcrip_reg_TACO1-like_dom3"/>
</dbReference>
<evidence type="ECO:0000313" key="10">
    <source>
        <dbReference type="Proteomes" id="UP000230922"/>
    </source>
</evidence>
<keyword evidence="5 6" id="KW-0804">Transcription</keyword>
<dbReference type="Proteomes" id="UP000230922">
    <property type="component" value="Unassembled WGS sequence"/>
</dbReference>
<sequence length="238" mass="25665">MSGHSKWAQIKRSKGALDQKRGALFSKLGKKISIAVKEGGSGDPNANHKLKASIDYAKAQGMPGGNVERAIKNALGGNAGQMREVIYEGYGPFGTAFLVECATDNTNRTLSEVKNIFTKNNGNLGAQGSVGWQFQTKGQILVESDSNLEHIELTAIDAGADDVRESKEGLEVYTSVEKLLIIKKRLETAGAKIAQAEIIKESSQGMDLTDQQKPKVEKLMNDLQEHEDVIAVHASANL</sequence>
<protein>
    <recommendedName>
        <fullName evidence="6">Probable transcriptional regulatory protein COT92_01125</fullName>
    </recommendedName>
</protein>
<reference evidence="10" key="1">
    <citation type="submission" date="2017-09" db="EMBL/GenBank/DDBJ databases">
        <title>Depth-based differentiation of microbial function through sediment-hosted aquifers and enrichment of novel symbionts in the deep terrestrial subsurface.</title>
        <authorList>
            <person name="Probst A.J."/>
            <person name="Ladd B."/>
            <person name="Jarett J.K."/>
            <person name="Geller-Mcgrath D.E."/>
            <person name="Sieber C.M.K."/>
            <person name="Emerson J.B."/>
            <person name="Anantharaman K."/>
            <person name="Thomas B.C."/>
            <person name="Malmstrom R."/>
            <person name="Stieglmeier M."/>
            <person name="Klingl A."/>
            <person name="Woyke T."/>
            <person name="Ryan C.M."/>
            <person name="Banfield J.F."/>
        </authorList>
    </citation>
    <scope>NUCLEOTIDE SEQUENCE [LARGE SCALE GENOMIC DNA]</scope>
</reference>
<dbReference type="InterPro" id="IPR048300">
    <property type="entry name" value="TACO1_YebC-like_2nd/3rd_dom"/>
</dbReference>
<proteinExistence type="inferred from homology"/>
<dbReference type="NCBIfam" id="TIGR01033">
    <property type="entry name" value="YebC/PmpR family DNA-binding transcriptional regulator"/>
    <property type="match status" value="1"/>
</dbReference>
<dbReference type="Pfam" id="PF20772">
    <property type="entry name" value="TACO1_YebC_N"/>
    <property type="match status" value="1"/>
</dbReference>
<organism evidence="9 10">
    <name type="scientific">Candidatus Doudnabacteria bacterium CG10_big_fil_rev_8_21_14_0_10_42_18</name>
    <dbReference type="NCBI Taxonomy" id="1974552"/>
    <lineage>
        <taxon>Bacteria</taxon>
        <taxon>Candidatus Doudnaibacteriota</taxon>
    </lineage>
</organism>
<accession>A0A2H0VBF8</accession>
<gene>
    <name evidence="9" type="ORF">COT92_01125</name>
</gene>
<keyword evidence="3 6" id="KW-0805">Transcription regulation</keyword>
<feature type="domain" description="TACO1/YebC-like N-terminal" evidence="8">
    <location>
        <begin position="5"/>
        <end position="76"/>
    </location>
</feature>
<dbReference type="InterPro" id="IPR017856">
    <property type="entry name" value="Integrase-like_N"/>
</dbReference>
<dbReference type="PANTHER" id="PTHR12532">
    <property type="entry name" value="TRANSLATIONAL ACTIVATOR OF CYTOCHROME C OXIDASE 1"/>
    <property type="match status" value="1"/>
</dbReference>
<comment type="subcellular location">
    <subcellularLocation>
        <location evidence="6">Cytoplasm</location>
    </subcellularLocation>
</comment>
<dbReference type="InterPro" id="IPR002876">
    <property type="entry name" value="Transcrip_reg_TACO1-like"/>
</dbReference>
<dbReference type="InterPro" id="IPR049083">
    <property type="entry name" value="TACO1_YebC_N"/>
</dbReference>
<dbReference type="PANTHER" id="PTHR12532:SF6">
    <property type="entry name" value="TRANSCRIPTIONAL REGULATORY PROTEIN YEBC-RELATED"/>
    <property type="match status" value="1"/>
</dbReference>